<evidence type="ECO:0000313" key="1">
    <source>
        <dbReference type="EMBL" id="MBM6928592.1"/>
    </source>
</evidence>
<evidence type="ECO:0000313" key="2">
    <source>
        <dbReference type="Proteomes" id="UP000777002"/>
    </source>
</evidence>
<proteinExistence type="predicted"/>
<name>A0ABS2GUK4_9BURK</name>
<comment type="caution">
    <text evidence="1">The sequence shown here is derived from an EMBL/GenBank/DDBJ whole genome shotgun (WGS) entry which is preliminary data.</text>
</comment>
<reference evidence="1 2" key="1">
    <citation type="journal article" date="2021" name="Sci. Rep.">
        <title>The distribution of antibiotic resistance genes in chicken gut microbiota commensals.</title>
        <authorList>
            <person name="Juricova H."/>
            <person name="Matiasovicova J."/>
            <person name="Kubasova T."/>
            <person name="Cejkova D."/>
            <person name="Rychlik I."/>
        </authorList>
    </citation>
    <scope>NUCLEOTIDE SEQUENCE [LARGE SCALE GENOMIC DNA]</scope>
    <source>
        <strain evidence="1 2">An562</strain>
    </source>
</reference>
<sequence length="149" mass="17222">MAKKLKDFLLPCEIDGQGKPLQIINGYLPPKTTKEKVSDEDLYPFVLVRPESAETDRESTVVTVAIIIGTYSKEAIGHEYALNVMTRIREALCTLPDLQLEKKYQLEFPIKWEGYDSPAWPFWQVDMKTEWIIRSPKPELPNNGEIYDF</sequence>
<accession>A0ABS2GUK4</accession>
<keyword evidence="2" id="KW-1185">Reference proteome</keyword>
<gene>
    <name evidence="1" type="ORF">H5985_04825</name>
</gene>
<dbReference type="RefSeq" id="WP_205050180.1">
    <property type="nucleotide sequence ID" value="NZ_JACJKX010000007.1"/>
</dbReference>
<protein>
    <submittedName>
        <fullName evidence="1">Uncharacterized protein</fullName>
    </submittedName>
</protein>
<dbReference type="EMBL" id="JACJKX010000007">
    <property type="protein sequence ID" value="MBM6928592.1"/>
    <property type="molecule type" value="Genomic_DNA"/>
</dbReference>
<dbReference type="Proteomes" id="UP000777002">
    <property type="component" value="Unassembled WGS sequence"/>
</dbReference>
<organism evidence="1 2">
    <name type="scientific">Parasutterella secunda</name>
    <dbReference type="NCBI Taxonomy" id="626947"/>
    <lineage>
        <taxon>Bacteria</taxon>
        <taxon>Pseudomonadati</taxon>
        <taxon>Pseudomonadota</taxon>
        <taxon>Betaproteobacteria</taxon>
        <taxon>Burkholderiales</taxon>
        <taxon>Sutterellaceae</taxon>
        <taxon>Parasutterella</taxon>
    </lineage>
</organism>